<gene>
    <name evidence="2" type="ORF">DACRYDRAFT_25242</name>
</gene>
<protein>
    <submittedName>
        <fullName evidence="2">Uncharacterized protein</fullName>
    </submittedName>
</protein>
<name>M5FQS0_DACPD</name>
<dbReference type="EMBL" id="JH795878">
    <property type="protein sequence ID" value="EJT97119.1"/>
    <property type="molecule type" value="Genomic_DNA"/>
</dbReference>
<evidence type="ECO:0000313" key="2">
    <source>
        <dbReference type="EMBL" id="EJT97119.1"/>
    </source>
</evidence>
<dbReference type="HOGENOM" id="CLU_1806113_0_0_1"/>
<proteinExistence type="predicted"/>
<accession>M5FQS0</accession>
<organism evidence="2 3">
    <name type="scientific">Dacryopinax primogenitus (strain DJM 731)</name>
    <name type="common">Brown rot fungus</name>
    <dbReference type="NCBI Taxonomy" id="1858805"/>
    <lineage>
        <taxon>Eukaryota</taxon>
        <taxon>Fungi</taxon>
        <taxon>Dikarya</taxon>
        <taxon>Basidiomycota</taxon>
        <taxon>Agaricomycotina</taxon>
        <taxon>Dacrymycetes</taxon>
        <taxon>Dacrymycetales</taxon>
        <taxon>Dacrymycetaceae</taxon>
        <taxon>Dacryopinax</taxon>
    </lineage>
</organism>
<dbReference type="GeneID" id="63689141"/>
<evidence type="ECO:0000313" key="3">
    <source>
        <dbReference type="Proteomes" id="UP000030653"/>
    </source>
</evidence>
<dbReference type="AlphaFoldDB" id="M5FQS0"/>
<dbReference type="RefSeq" id="XP_040624017.1">
    <property type="nucleotide sequence ID" value="XM_040774079.1"/>
</dbReference>
<feature type="chain" id="PRO_5004067150" evidence="1">
    <location>
        <begin position="19"/>
        <end position="143"/>
    </location>
</feature>
<feature type="signal peptide" evidence="1">
    <location>
        <begin position="1"/>
        <end position="18"/>
    </location>
</feature>
<keyword evidence="1" id="KW-0732">Signal</keyword>
<reference evidence="2 3" key="1">
    <citation type="journal article" date="2012" name="Science">
        <title>The Paleozoic origin of enzymatic lignin decomposition reconstructed from 31 fungal genomes.</title>
        <authorList>
            <person name="Floudas D."/>
            <person name="Binder M."/>
            <person name="Riley R."/>
            <person name="Barry K."/>
            <person name="Blanchette R.A."/>
            <person name="Henrissat B."/>
            <person name="Martinez A.T."/>
            <person name="Otillar R."/>
            <person name="Spatafora J.W."/>
            <person name="Yadav J.S."/>
            <person name="Aerts A."/>
            <person name="Benoit I."/>
            <person name="Boyd A."/>
            <person name="Carlson A."/>
            <person name="Copeland A."/>
            <person name="Coutinho P.M."/>
            <person name="de Vries R.P."/>
            <person name="Ferreira P."/>
            <person name="Findley K."/>
            <person name="Foster B."/>
            <person name="Gaskell J."/>
            <person name="Glotzer D."/>
            <person name="Gorecki P."/>
            <person name="Heitman J."/>
            <person name="Hesse C."/>
            <person name="Hori C."/>
            <person name="Igarashi K."/>
            <person name="Jurgens J.A."/>
            <person name="Kallen N."/>
            <person name="Kersten P."/>
            <person name="Kohler A."/>
            <person name="Kuees U."/>
            <person name="Kumar T.K.A."/>
            <person name="Kuo A."/>
            <person name="LaButti K."/>
            <person name="Larrondo L.F."/>
            <person name="Lindquist E."/>
            <person name="Ling A."/>
            <person name="Lombard V."/>
            <person name="Lucas S."/>
            <person name="Lundell T."/>
            <person name="Martin R."/>
            <person name="McLaughlin D.J."/>
            <person name="Morgenstern I."/>
            <person name="Morin E."/>
            <person name="Murat C."/>
            <person name="Nagy L.G."/>
            <person name="Nolan M."/>
            <person name="Ohm R.A."/>
            <person name="Patyshakuliyeva A."/>
            <person name="Rokas A."/>
            <person name="Ruiz-Duenas F.J."/>
            <person name="Sabat G."/>
            <person name="Salamov A."/>
            <person name="Samejima M."/>
            <person name="Schmutz J."/>
            <person name="Slot J.C."/>
            <person name="St John F."/>
            <person name="Stenlid J."/>
            <person name="Sun H."/>
            <person name="Sun S."/>
            <person name="Syed K."/>
            <person name="Tsang A."/>
            <person name="Wiebenga A."/>
            <person name="Young D."/>
            <person name="Pisabarro A."/>
            <person name="Eastwood D.C."/>
            <person name="Martin F."/>
            <person name="Cullen D."/>
            <person name="Grigoriev I.V."/>
            <person name="Hibbett D.S."/>
        </authorList>
    </citation>
    <scope>NUCLEOTIDE SEQUENCE [LARGE SCALE GENOMIC DNA]</scope>
    <source>
        <strain evidence="2 3">DJM-731 SS1</strain>
    </source>
</reference>
<evidence type="ECO:0000256" key="1">
    <source>
        <dbReference type="SAM" id="SignalP"/>
    </source>
</evidence>
<sequence length="143" mass="15640">MLVSKLIVLFPIALVISAIPIPAPAPIPVSATPPSAPLFDRGLQPTDSTGELQPRWFTTIQKHASTLQANAYNVYKRIRPCPFQLNQAVVWNESQGWIVRKTEEDGRVAFFVLLPYPKGMHEVKIPCSELERAPVGAVPGSAA</sequence>
<dbReference type="Proteomes" id="UP000030653">
    <property type="component" value="Unassembled WGS sequence"/>
</dbReference>
<keyword evidence="3" id="KW-1185">Reference proteome</keyword>